<comment type="caution">
    <text evidence="2">The sequence shown here is derived from an EMBL/GenBank/DDBJ whole genome shotgun (WGS) entry which is preliminary data.</text>
</comment>
<organism evidence="2 3">
    <name type="scientific">Hydrogenophaga luteola</name>
    <dbReference type="NCBI Taxonomy" id="1591122"/>
    <lineage>
        <taxon>Bacteria</taxon>
        <taxon>Pseudomonadati</taxon>
        <taxon>Pseudomonadota</taxon>
        <taxon>Betaproteobacteria</taxon>
        <taxon>Burkholderiales</taxon>
        <taxon>Comamonadaceae</taxon>
        <taxon>Hydrogenophaga</taxon>
    </lineage>
</organism>
<dbReference type="InterPro" id="IPR002931">
    <property type="entry name" value="Transglutaminase-like"/>
</dbReference>
<dbReference type="SUPFAM" id="SSF54001">
    <property type="entry name" value="Cysteine proteinases"/>
    <property type="match status" value="1"/>
</dbReference>
<evidence type="ECO:0000259" key="1">
    <source>
        <dbReference type="SMART" id="SM00460"/>
    </source>
</evidence>
<keyword evidence="3" id="KW-1185">Reference proteome</keyword>
<evidence type="ECO:0000313" key="2">
    <source>
        <dbReference type="EMBL" id="MFC3685030.1"/>
    </source>
</evidence>
<dbReference type="EMBL" id="JBHRXX010000007">
    <property type="protein sequence ID" value="MFC3685030.1"/>
    <property type="molecule type" value="Genomic_DNA"/>
</dbReference>
<dbReference type="InterPro" id="IPR013589">
    <property type="entry name" value="Bac_transglu_N"/>
</dbReference>
<dbReference type="Proteomes" id="UP001595729">
    <property type="component" value="Unassembled WGS sequence"/>
</dbReference>
<proteinExistence type="predicted"/>
<sequence>MIYDIVHTTEYRFQRPVTFGLHRLTFRPRDSHDMRVLATNLEVSPRASRTSMVHDVYGNSVVLLQPDGPADSLLITSRFSVEHLGSVAFVAGAESAPGWMPPDYTSVERLALTPFLLPSFEDPTHQVRTWAQGFVGADGSPRQIIEAMCDAIRSGFRYAARDEEGTQAPAQTLAMGSGACRDFATLMIDALRRLGIAARFVSGFVYSPAQDGIQGGGATHGWVQVYLPDGGWFPVDPTNNLIGGSDLIRIAVAREATEVPPLTGQWFGVTDDYIDMRVDVQVQAR</sequence>
<dbReference type="Pfam" id="PF01841">
    <property type="entry name" value="Transglut_core"/>
    <property type="match status" value="1"/>
</dbReference>
<evidence type="ECO:0000313" key="3">
    <source>
        <dbReference type="Proteomes" id="UP001595729"/>
    </source>
</evidence>
<reference evidence="3" key="1">
    <citation type="journal article" date="2019" name="Int. J. Syst. Evol. Microbiol.">
        <title>The Global Catalogue of Microorganisms (GCM) 10K type strain sequencing project: providing services to taxonomists for standard genome sequencing and annotation.</title>
        <authorList>
            <consortium name="The Broad Institute Genomics Platform"/>
            <consortium name="The Broad Institute Genome Sequencing Center for Infectious Disease"/>
            <person name="Wu L."/>
            <person name="Ma J."/>
        </authorList>
    </citation>
    <scope>NUCLEOTIDE SEQUENCE [LARGE SCALE GENOMIC DNA]</scope>
    <source>
        <strain evidence="3">KCTC 42501</strain>
    </source>
</reference>
<accession>A0ABV7W692</accession>
<dbReference type="PANTHER" id="PTHR33490">
    <property type="entry name" value="BLR5614 PROTEIN-RELATED"/>
    <property type="match status" value="1"/>
</dbReference>
<dbReference type="PANTHER" id="PTHR33490:SF1">
    <property type="entry name" value="SLL1233 PROTEIN"/>
    <property type="match status" value="1"/>
</dbReference>
<name>A0ABV7W692_9BURK</name>
<dbReference type="RefSeq" id="WP_382175599.1">
    <property type="nucleotide sequence ID" value="NZ_JBHRXX010000007.1"/>
</dbReference>
<dbReference type="Pfam" id="PF08379">
    <property type="entry name" value="Bact_transglu_N"/>
    <property type="match status" value="1"/>
</dbReference>
<feature type="domain" description="Transglutaminase-like" evidence="1">
    <location>
        <begin position="172"/>
        <end position="239"/>
    </location>
</feature>
<protein>
    <submittedName>
        <fullName evidence="2">Transglutaminase domain-containing protein</fullName>
    </submittedName>
</protein>
<gene>
    <name evidence="2" type="ORF">ACFOPI_15605</name>
</gene>
<dbReference type="InterPro" id="IPR038765">
    <property type="entry name" value="Papain-like_cys_pep_sf"/>
</dbReference>
<dbReference type="SMART" id="SM00460">
    <property type="entry name" value="TGc"/>
    <property type="match status" value="1"/>
</dbReference>
<dbReference type="Gene3D" id="3.10.620.30">
    <property type="match status" value="1"/>
</dbReference>